<name>G4CRQ8_9NEIS</name>
<keyword evidence="2" id="KW-1185">Reference proteome</keyword>
<organism evidence="1 2">
    <name type="scientific">Neisseria wadsworthii 9715</name>
    <dbReference type="NCBI Taxonomy" id="1030841"/>
    <lineage>
        <taxon>Bacteria</taxon>
        <taxon>Pseudomonadati</taxon>
        <taxon>Pseudomonadota</taxon>
        <taxon>Betaproteobacteria</taxon>
        <taxon>Neisseriales</taxon>
        <taxon>Neisseriaceae</taxon>
        <taxon>Neisseria</taxon>
    </lineage>
</organism>
<proteinExistence type="predicted"/>
<gene>
    <name evidence="1" type="ORF">HMPREF9370_1768</name>
</gene>
<accession>G4CRQ8</accession>
<reference evidence="1 2" key="1">
    <citation type="submission" date="2011-06" db="EMBL/GenBank/DDBJ databases">
        <authorList>
            <person name="Muzny D."/>
            <person name="Qin X."/>
            <person name="Deng J."/>
            <person name="Jiang H."/>
            <person name="Liu Y."/>
            <person name="Qu J."/>
            <person name="Song X.-Z."/>
            <person name="Zhang L."/>
            <person name="Thornton R."/>
            <person name="Coyle M."/>
            <person name="Francisco L."/>
            <person name="Jackson L."/>
            <person name="Javaid M."/>
            <person name="Korchina V."/>
            <person name="Kovar C."/>
            <person name="Mata R."/>
            <person name="Mathew T."/>
            <person name="Ngo R."/>
            <person name="Nguyen L."/>
            <person name="Nguyen N."/>
            <person name="Okwuonu G."/>
            <person name="Ongeri F."/>
            <person name="Pham C."/>
            <person name="Simmons D."/>
            <person name="Wilczek-Boney K."/>
            <person name="Hale W."/>
            <person name="Jakkamsetti A."/>
            <person name="Pham P."/>
            <person name="Ruth R."/>
            <person name="San Lucas F."/>
            <person name="Warren J."/>
            <person name="Zhang J."/>
            <person name="Zhao Z."/>
            <person name="Zhou C."/>
            <person name="Zhu D."/>
            <person name="Lee S."/>
            <person name="Bess C."/>
            <person name="Blankenburg K."/>
            <person name="Forbes L."/>
            <person name="Fu Q."/>
            <person name="Gubbala S."/>
            <person name="Hirani K."/>
            <person name="Jayaseelan J.C."/>
            <person name="Lara F."/>
            <person name="Munidasa M."/>
            <person name="Palculict T."/>
            <person name="Patil S."/>
            <person name="Pu L.-L."/>
            <person name="Saada N."/>
            <person name="Tang L."/>
            <person name="Weissenberger G."/>
            <person name="Zhu Y."/>
            <person name="Hemphill L."/>
            <person name="Shang Y."/>
            <person name="Youmans B."/>
            <person name="Ayvaz T."/>
            <person name="Ross M."/>
            <person name="Santibanez J."/>
            <person name="Aqrawi P."/>
            <person name="Gross S."/>
            <person name="Joshi V."/>
            <person name="Fowler G."/>
            <person name="Nazareth L."/>
            <person name="Reid J."/>
            <person name="Worley K."/>
            <person name="Petrosino J."/>
            <person name="Highlander S."/>
            <person name="Gibbs R."/>
        </authorList>
    </citation>
    <scope>NUCLEOTIDE SEQUENCE [LARGE SCALE GENOMIC DNA]</scope>
    <source>
        <strain evidence="1 2">9715</strain>
    </source>
</reference>
<dbReference type="HOGENOM" id="CLU_3009654_0_0_4"/>
<dbReference type="STRING" id="1030841.HMPREF9370_1768"/>
<dbReference type="AlphaFoldDB" id="G4CRQ8"/>
<evidence type="ECO:0000313" key="2">
    <source>
        <dbReference type="Proteomes" id="UP000005336"/>
    </source>
</evidence>
<dbReference type="Proteomes" id="UP000005336">
    <property type="component" value="Unassembled WGS sequence"/>
</dbReference>
<dbReference type="EMBL" id="AGAZ01000061">
    <property type="protein sequence ID" value="EGZ45209.1"/>
    <property type="molecule type" value="Genomic_DNA"/>
</dbReference>
<sequence length="56" mass="6453">MVKIAEIQDNRIKSEYGRHSIFKLVRQYLSCIANACLTACFKQAFLLSITFEPNDI</sequence>
<evidence type="ECO:0000313" key="1">
    <source>
        <dbReference type="EMBL" id="EGZ45209.1"/>
    </source>
</evidence>
<comment type="caution">
    <text evidence="1">The sequence shown here is derived from an EMBL/GenBank/DDBJ whole genome shotgun (WGS) entry which is preliminary data.</text>
</comment>
<protein>
    <submittedName>
        <fullName evidence="1">Uncharacterized protein</fullName>
    </submittedName>
</protein>